<dbReference type="CDD" id="cd16495">
    <property type="entry name" value="RING_CH-C4HC3_MARCH"/>
    <property type="match status" value="1"/>
</dbReference>
<evidence type="ECO:0000259" key="6">
    <source>
        <dbReference type="PROSITE" id="PS51292"/>
    </source>
</evidence>
<evidence type="ECO:0000313" key="8">
    <source>
        <dbReference type="EnsemblPlants" id="AES64277"/>
    </source>
</evidence>
<dbReference type="OMA" id="KEYIWSY"/>
<name>G7IFK2_MEDTR</name>
<accession>G7IFK2</accession>
<feature type="transmembrane region" description="Helical" evidence="5">
    <location>
        <begin position="331"/>
        <end position="353"/>
    </location>
</feature>
<evidence type="ECO:0000256" key="2">
    <source>
        <dbReference type="ARBA" id="ARBA00022771"/>
    </source>
</evidence>
<evidence type="ECO:0000313" key="7">
    <source>
        <dbReference type="EMBL" id="AES64277.1"/>
    </source>
</evidence>
<dbReference type="eggNOG" id="KOG1609">
    <property type="taxonomic scope" value="Eukaryota"/>
</dbReference>
<keyword evidence="9" id="KW-1185">Reference proteome</keyword>
<dbReference type="ExpressionAtlas" id="G7IFK2">
    <property type="expression patterns" value="differential"/>
</dbReference>
<dbReference type="GO" id="GO:0008270">
    <property type="term" value="F:zinc ion binding"/>
    <property type="evidence" value="ECO:0007669"/>
    <property type="project" value="UniProtKB-KW"/>
</dbReference>
<reference evidence="7 9" key="1">
    <citation type="journal article" date="2011" name="Nature">
        <title>The Medicago genome provides insight into the evolution of rhizobial symbioses.</title>
        <authorList>
            <person name="Young N.D."/>
            <person name="Debelle F."/>
            <person name="Oldroyd G.E."/>
            <person name="Geurts R."/>
            <person name="Cannon S.B."/>
            <person name="Udvardi M.K."/>
            <person name="Benedito V.A."/>
            <person name="Mayer K.F."/>
            <person name="Gouzy J."/>
            <person name="Schoof H."/>
            <person name="Van de Peer Y."/>
            <person name="Proost S."/>
            <person name="Cook D.R."/>
            <person name="Meyers B.C."/>
            <person name="Spannagl M."/>
            <person name="Cheung F."/>
            <person name="De Mita S."/>
            <person name="Krishnakumar V."/>
            <person name="Gundlach H."/>
            <person name="Zhou S."/>
            <person name="Mudge J."/>
            <person name="Bharti A.K."/>
            <person name="Murray J.D."/>
            <person name="Naoumkina M.A."/>
            <person name="Rosen B."/>
            <person name="Silverstein K.A."/>
            <person name="Tang H."/>
            <person name="Rombauts S."/>
            <person name="Zhao P.X."/>
            <person name="Zhou P."/>
            <person name="Barbe V."/>
            <person name="Bardou P."/>
            <person name="Bechner M."/>
            <person name="Bellec A."/>
            <person name="Berger A."/>
            <person name="Berges H."/>
            <person name="Bidwell S."/>
            <person name="Bisseling T."/>
            <person name="Choisne N."/>
            <person name="Couloux A."/>
            <person name="Denny R."/>
            <person name="Deshpande S."/>
            <person name="Dai X."/>
            <person name="Doyle J.J."/>
            <person name="Dudez A.M."/>
            <person name="Farmer A.D."/>
            <person name="Fouteau S."/>
            <person name="Franken C."/>
            <person name="Gibelin C."/>
            <person name="Gish J."/>
            <person name="Goldstein S."/>
            <person name="Gonzalez A.J."/>
            <person name="Green P.J."/>
            <person name="Hallab A."/>
            <person name="Hartog M."/>
            <person name="Hua A."/>
            <person name="Humphray S.J."/>
            <person name="Jeong D.H."/>
            <person name="Jing Y."/>
            <person name="Jocker A."/>
            <person name="Kenton S.M."/>
            <person name="Kim D.J."/>
            <person name="Klee K."/>
            <person name="Lai H."/>
            <person name="Lang C."/>
            <person name="Lin S."/>
            <person name="Macmil S.L."/>
            <person name="Magdelenat G."/>
            <person name="Matthews L."/>
            <person name="McCorrison J."/>
            <person name="Monaghan E.L."/>
            <person name="Mun J.H."/>
            <person name="Najar F.Z."/>
            <person name="Nicholson C."/>
            <person name="Noirot C."/>
            <person name="O'Bleness M."/>
            <person name="Paule C.R."/>
            <person name="Poulain J."/>
            <person name="Prion F."/>
            <person name="Qin B."/>
            <person name="Qu C."/>
            <person name="Retzel E.F."/>
            <person name="Riddle C."/>
            <person name="Sallet E."/>
            <person name="Samain S."/>
            <person name="Samson N."/>
            <person name="Sanders I."/>
            <person name="Saurat O."/>
            <person name="Scarpelli C."/>
            <person name="Schiex T."/>
            <person name="Segurens B."/>
            <person name="Severin A.J."/>
            <person name="Sherrier D.J."/>
            <person name="Shi R."/>
            <person name="Sims S."/>
            <person name="Singer S.R."/>
            <person name="Sinharoy S."/>
            <person name="Sterck L."/>
            <person name="Viollet A."/>
            <person name="Wang B.B."/>
            <person name="Wang K."/>
            <person name="Wang M."/>
            <person name="Wang X."/>
            <person name="Warfsmann J."/>
            <person name="Weissenbach J."/>
            <person name="White D.D."/>
            <person name="White J.D."/>
            <person name="Wiley G.B."/>
            <person name="Wincker P."/>
            <person name="Xing Y."/>
            <person name="Yang L."/>
            <person name="Yao Z."/>
            <person name="Ying F."/>
            <person name="Zhai J."/>
            <person name="Zhou L."/>
            <person name="Zuber A."/>
            <person name="Denarie J."/>
            <person name="Dixon R.A."/>
            <person name="May G.D."/>
            <person name="Schwartz D.C."/>
            <person name="Rogers J."/>
            <person name="Quetier F."/>
            <person name="Town C.D."/>
            <person name="Roe B.A."/>
        </authorList>
    </citation>
    <scope>NUCLEOTIDE SEQUENCE [LARGE SCALE GENOMIC DNA]</scope>
    <source>
        <strain evidence="7">A17</strain>
        <strain evidence="8 9">cv. Jemalong A17</strain>
    </source>
</reference>
<organism evidence="7 9">
    <name type="scientific">Medicago truncatula</name>
    <name type="common">Barrel medic</name>
    <name type="synonym">Medicago tribuloides</name>
    <dbReference type="NCBI Taxonomy" id="3880"/>
    <lineage>
        <taxon>Eukaryota</taxon>
        <taxon>Viridiplantae</taxon>
        <taxon>Streptophyta</taxon>
        <taxon>Embryophyta</taxon>
        <taxon>Tracheophyta</taxon>
        <taxon>Spermatophyta</taxon>
        <taxon>Magnoliopsida</taxon>
        <taxon>eudicotyledons</taxon>
        <taxon>Gunneridae</taxon>
        <taxon>Pentapetalae</taxon>
        <taxon>rosids</taxon>
        <taxon>fabids</taxon>
        <taxon>Fabales</taxon>
        <taxon>Fabaceae</taxon>
        <taxon>Papilionoideae</taxon>
        <taxon>50 kb inversion clade</taxon>
        <taxon>NPAAA clade</taxon>
        <taxon>Hologalegina</taxon>
        <taxon>IRL clade</taxon>
        <taxon>Trifolieae</taxon>
        <taxon>Medicago</taxon>
    </lineage>
</organism>
<dbReference type="InterPro" id="IPR013083">
    <property type="entry name" value="Znf_RING/FYVE/PHD"/>
</dbReference>
<dbReference type="PaxDb" id="3880-AES64277"/>
<feature type="domain" description="RING-CH-type" evidence="6">
    <location>
        <begin position="208"/>
        <end position="269"/>
    </location>
</feature>
<gene>
    <name evidence="8" type="primary">11446862</name>
    <name evidence="7" type="ordered locus">MTR_2g020520</name>
</gene>
<evidence type="ECO:0000313" key="9">
    <source>
        <dbReference type="Proteomes" id="UP000002051"/>
    </source>
</evidence>
<proteinExistence type="predicted"/>
<dbReference type="AlphaFoldDB" id="G7IFK2"/>
<evidence type="ECO:0000256" key="3">
    <source>
        <dbReference type="ARBA" id="ARBA00022833"/>
    </source>
</evidence>
<sequence>MQQHQPLTTHEAPKISHQTETGLNKEISDSGANGRRPDISLQVPPRPLGFGSTAGGKVLDHSQSFSKGWSSPKGFLRVLSFKRKVNVAADGERSSLLNSDPKTAAESTSMTSISEIPWSRCNSLPVSHAPNLSPSVAATPVSARTYNEQQIKPHKDVKSKVSRSLSIPGRNVVIVRSVSFNTRSEQDKEDTNDDQITPAPVEVTEDEEIPEEAAVCRICLDECDEGNTFKMECYCKGDLRLVHEECLIKWLNTKGTNKCEICGKVVQNLPVTLLRVSSSVQRRNRPLQDHQNFNSETISAWQDFVVLVLISTICYFFFLEQLLLPDLKTQAIIMSAPFSFTLGLLGSVFAIVLAIKEYIWTYAALEFALVAITVHLFYTMLHLAPIYSILLSTVFGFGIAMGINYIYIQYVNWRLQVSINENPA</sequence>
<dbReference type="InterPro" id="IPR011016">
    <property type="entry name" value="Znf_RING-CH"/>
</dbReference>
<feature type="region of interest" description="Disordered" evidence="4">
    <location>
        <begin position="1"/>
        <end position="55"/>
    </location>
</feature>
<reference evidence="7 9" key="2">
    <citation type="journal article" date="2014" name="BMC Genomics">
        <title>An improved genome release (version Mt4.0) for the model legume Medicago truncatula.</title>
        <authorList>
            <person name="Tang H."/>
            <person name="Krishnakumar V."/>
            <person name="Bidwell S."/>
            <person name="Rosen B."/>
            <person name="Chan A."/>
            <person name="Zhou S."/>
            <person name="Gentzbittel L."/>
            <person name="Childs K.L."/>
            <person name="Yandell M."/>
            <person name="Gundlach H."/>
            <person name="Mayer K.F."/>
            <person name="Schwartz D.C."/>
            <person name="Town C.D."/>
        </authorList>
    </citation>
    <scope>GENOME REANNOTATION</scope>
    <source>
        <strain evidence="8 9">cv. Jemalong A17</strain>
    </source>
</reference>
<dbReference type="SMART" id="SM00744">
    <property type="entry name" value="RINGv"/>
    <property type="match status" value="1"/>
</dbReference>
<dbReference type="Gene3D" id="3.30.40.10">
    <property type="entry name" value="Zinc/RING finger domain, C3HC4 (zinc finger)"/>
    <property type="match status" value="1"/>
</dbReference>
<dbReference type="KEGG" id="mtr:11446862"/>
<dbReference type="EnsemblPlants" id="AES64277">
    <property type="protein sequence ID" value="AES64277"/>
    <property type="gene ID" value="MTR_2g020520"/>
</dbReference>
<protein>
    <submittedName>
        <fullName evidence="7">Zinc finger protein</fullName>
    </submittedName>
</protein>
<dbReference type="STRING" id="3880.G7IFK2"/>
<dbReference type="SUPFAM" id="SSF57850">
    <property type="entry name" value="RING/U-box"/>
    <property type="match status" value="1"/>
</dbReference>
<keyword evidence="5" id="KW-1133">Transmembrane helix</keyword>
<dbReference type="PANTHER" id="PTHR46158:SF11">
    <property type="entry name" value="ZINC FINGER PROTEIN"/>
    <property type="match status" value="1"/>
</dbReference>
<evidence type="ECO:0000256" key="5">
    <source>
        <dbReference type="SAM" id="Phobius"/>
    </source>
</evidence>
<keyword evidence="5" id="KW-0812">Transmembrane</keyword>
<dbReference type="EMBL" id="CM001218">
    <property type="protein sequence ID" value="AES64277.1"/>
    <property type="molecule type" value="Genomic_DNA"/>
</dbReference>
<keyword evidence="1" id="KW-0479">Metal-binding</keyword>
<feature type="transmembrane region" description="Helical" evidence="5">
    <location>
        <begin position="386"/>
        <end position="408"/>
    </location>
</feature>
<evidence type="ECO:0000256" key="1">
    <source>
        <dbReference type="ARBA" id="ARBA00022723"/>
    </source>
</evidence>
<dbReference type="Pfam" id="PF12906">
    <property type="entry name" value="RINGv"/>
    <property type="match status" value="1"/>
</dbReference>
<dbReference type="Proteomes" id="UP000002051">
    <property type="component" value="Chromosome 2"/>
</dbReference>
<keyword evidence="2" id="KW-0863">Zinc-finger</keyword>
<feature type="transmembrane region" description="Helical" evidence="5">
    <location>
        <begin position="359"/>
        <end position="379"/>
    </location>
</feature>
<keyword evidence="3" id="KW-0862">Zinc</keyword>
<evidence type="ECO:0000256" key="4">
    <source>
        <dbReference type="SAM" id="MobiDB-lite"/>
    </source>
</evidence>
<keyword evidence="5" id="KW-0472">Membrane</keyword>
<dbReference type="OrthoDB" id="435038at2759"/>
<feature type="transmembrane region" description="Helical" evidence="5">
    <location>
        <begin position="300"/>
        <end position="319"/>
    </location>
</feature>
<reference evidence="8" key="3">
    <citation type="submission" date="2015-04" db="UniProtKB">
        <authorList>
            <consortium name="EnsemblPlants"/>
        </authorList>
    </citation>
    <scope>IDENTIFICATION</scope>
    <source>
        <strain evidence="8">cv. Jemalong A17</strain>
    </source>
</reference>
<dbReference type="PROSITE" id="PS51292">
    <property type="entry name" value="ZF_RING_CH"/>
    <property type="match status" value="1"/>
</dbReference>
<dbReference type="PANTHER" id="PTHR46158">
    <property type="entry name" value="OS02G0165000 PROTEIN"/>
    <property type="match status" value="1"/>
</dbReference>